<evidence type="ECO:0000256" key="6">
    <source>
        <dbReference type="ARBA" id="ARBA00022777"/>
    </source>
</evidence>
<keyword evidence="14" id="KW-1185">Reference proteome</keyword>
<dbReference type="Gene3D" id="3.30.565.10">
    <property type="entry name" value="Histidine kinase-like ATPase, C-terminal domain"/>
    <property type="match status" value="1"/>
</dbReference>
<keyword evidence="7" id="KW-0902">Two-component regulatory system</keyword>
<dbReference type="GO" id="GO:0005886">
    <property type="term" value="C:plasma membrane"/>
    <property type="evidence" value="ECO:0007669"/>
    <property type="project" value="TreeGrafter"/>
</dbReference>
<dbReference type="PRINTS" id="PR00344">
    <property type="entry name" value="BCTRLSENSOR"/>
</dbReference>
<dbReference type="CDD" id="cd00082">
    <property type="entry name" value="HisKA"/>
    <property type="match status" value="1"/>
</dbReference>
<name>A0A4R1PWS2_9FIRM</name>
<feature type="transmembrane region" description="Helical" evidence="10">
    <location>
        <begin position="74"/>
        <end position="93"/>
    </location>
</feature>
<evidence type="ECO:0000256" key="7">
    <source>
        <dbReference type="ARBA" id="ARBA00023012"/>
    </source>
</evidence>
<evidence type="ECO:0000256" key="3">
    <source>
        <dbReference type="ARBA" id="ARBA00012438"/>
    </source>
</evidence>
<dbReference type="InterPro" id="IPR005467">
    <property type="entry name" value="His_kinase_dom"/>
</dbReference>
<dbReference type="SUPFAM" id="SSF55874">
    <property type="entry name" value="ATPase domain of HSP90 chaperone/DNA topoisomerase II/histidine kinase"/>
    <property type="match status" value="1"/>
</dbReference>
<feature type="region of interest" description="Disordered" evidence="9">
    <location>
        <begin position="1"/>
        <end position="22"/>
    </location>
</feature>
<reference evidence="13 14" key="1">
    <citation type="submission" date="2019-03" db="EMBL/GenBank/DDBJ databases">
        <title>Genomic Encyclopedia of Type Strains, Phase IV (KMG-IV): sequencing the most valuable type-strain genomes for metagenomic binning, comparative biology and taxonomic classification.</title>
        <authorList>
            <person name="Goeker M."/>
        </authorList>
    </citation>
    <scope>NUCLEOTIDE SEQUENCE [LARGE SCALE GENOMIC DNA]</scope>
    <source>
        <strain evidence="13 14">DSM 15969</strain>
    </source>
</reference>
<dbReference type="InterPro" id="IPR036890">
    <property type="entry name" value="HATPase_C_sf"/>
</dbReference>
<dbReference type="GO" id="GO:0000155">
    <property type="term" value="F:phosphorelay sensor kinase activity"/>
    <property type="evidence" value="ECO:0007669"/>
    <property type="project" value="InterPro"/>
</dbReference>
<keyword evidence="4" id="KW-0597">Phosphoprotein</keyword>
<dbReference type="Gene3D" id="1.10.287.130">
    <property type="match status" value="1"/>
</dbReference>
<evidence type="ECO:0000313" key="14">
    <source>
        <dbReference type="Proteomes" id="UP000295063"/>
    </source>
</evidence>
<evidence type="ECO:0000256" key="2">
    <source>
        <dbReference type="ARBA" id="ARBA00004370"/>
    </source>
</evidence>
<evidence type="ECO:0000313" key="13">
    <source>
        <dbReference type="EMBL" id="TCL36917.1"/>
    </source>
</evidence>
<comment type="subcellular location">
    <subcellularLocation>
        <location evidence="2">Membrane</location>
    </subcellularLocation>
</comment>
<keyword evidence="8 10" id="KW-0472">Membrane</keyword>
<dbReference type="GO" id="GO:0004721">
    <property type="term" value="F:phosphoprotein phosphatase activity"/>
    <property type="evidence" value="ECO:0007669"/>
    <property type="project" value="TreeGrafter"/>
</dbReference>
<dbReference type="PANTHER" id="PTHR45453:SF1">
    <property type="entry name" value="PHOSPHATE REGULON SENSOR PROTEIN PHOR"/>
    <property type="match status" value="1"/>
</dbReference>
<dbReference type="EC" id="2.7.13.3" evidence="3"/>
<dbReference type="CDD" id="cd06225">
    <property type="entry name" value="HAMP"/>
    <property type="match status" value="1"/>
</dbReference>
<dbReference type="Pfam" id="PF00512">
    <property type="entry name" value="HisKA"/>
    <property type="match status" value="1"/>
</dbReference>
<dbReference type="Proteomes" id="UP000295063">
    <property type="component" value="Unassembled WGS sequence"/>
</dbReference>
<keyword evidence="6 13" id="KW-0418">Kinase</keyword>
<dbReference type="PROSITE" id="PS50885">
    <property type="entry name" value="HAMP"/>
    <property type="match status" value="1"/>
</dbReference>
<evidence type="ECO:0000256" key="1">
    <source>
        <dbReference type="ARBA" id="ARBA00000085"/>
    </source>
</evidence>
<evidence type="ECO:0000259" key="11">
    <source>
        <dbReference type="PROSITE" id="PS50109"/>
    </source>
</evidence>
<dbReference type="OrthoDB" id="335833at2"/>
<dbReference type="InterPro" id="IPR004358">
    <property type="entry name" value="Sig_transdc_His_kin-like_C"/>
</dbReference>
<keyword evidence="10" id="KW-0812">Transmembrane</keyword>
<feature type="domain" description="HAMP" evidence="12">
    <location>
        <begin position="95"/>
        <end position="147"/>
    </location>
</feature>
<organism evidence="13 14">
    <name type="scientific">Anaerospora hongkongensis</name>
    <dbReference type="NCBI Taxonomy" id="244830"/>
    <lineage>
        <taxon>Bacteria</taxon>
        <taxon>Bacillati</taxon>
        <taxon>Bacillota</taxon>
        <taxon>Negativicutes</taxon>
        <taxon>Selenomonadales</taxon>
        <taxon>Sporomusaceae</taxon>
        <taxon>Anaerospora</taxon>
    </lineage>
</organism>
<accession>A0A4R1PWS2</accession>
<dbReference type="SUPFAM" id="SSF158472">
    <property type="entry name" value="HAMP domain-like"/>
    <property type="match status" value="1"/>
</dbReference>
<keyword evidence="10" id="KW-1133">Transmembrane helix</keyword>
<dbReference type="InterPro" id="IPR003594">
    <property type="entry name" value="HATPase_dom"/>
</dbReference>
<dbReference type="AlphaFoldDB" id="A0A4R1PWS2"/>
<gene>
    <name evidence="13" type="ORF">EV210_107182</name>
</gene>
<dbReference type="GO" id="GO:0016036">
    <property type="term" value="P:cellular response to phosphate starvation"/>
    <property type="evidence" value="ECO:0007669"/>
    <property type="project" value="TreeGrafter"/>
</dbReference>
<feature type="compositionally biased region" description="Basic residues" evidence="9">
    <location>
        <begin position="1"/>
        <end position="12"/>
    </location>
</feature>
<dbReference type="InterPro" id="IPR003661">
    <property type="entry name" value="HisK_dim/P_dom"/>
</dbReference>
<dbReference type="FunFam" id="3.30.565.10:FF:000006">
    <property type="entry name" value="Sensor histidine kinase WalK"/>
    <property type="match status" value="1"/>
</dbReference>
<dbReference type="InterPro" id="IPR036097">
    <property type="entry name" value="HisK_dim/P_sf"/>
</dbReference>
<dbReference type="RefSeq" id="WP_132080585.1">
    <property type="nucleotide sequence ID" value="NZ_SLUI01000007.1"/>
</dbReference>
<comment type="caution">
    <text evidence="13">The sequence shown here is derived from an EMBL/GenBank/DDBJ whole genome shotgun (WGS) entry which is preliminary data.</text>
</comment>
<dbReference type="PROSITE" id="PS50109">
    <property type="entry name" value="HIS_KIN"/>
    <property type="match status" value="1"/>
</dbReference>
<evidence type="ECO:0000259" key="12">
    <source>
        <dbReference type="PROSITE" id="PS50885"/>
    </source>
</evidence>
<sequence>MFRHPKHPKVNRHTAGPEQRSFHGRWHHRHEMRHRHFMHHYKYFRFFRPVGLAFSLLILYLMFSWIGIKETGVIVGALIIAKEIAQFFFLLRLEKRIFKPMEKIKHGLDEVATGNYNVKVEYCQPNDLELLIYAFNDMTEKLYEGEKLQSAYEENRKALIANISHDLKTPVTAIQGYIEALLEGNVADESKTKYFKTIYNNATYLNKLIDDLFLFSKLDMQKLGLQYERVSIGKFMGDLMEEFQFNFSEENIQLHYLDTLSEDVAVKLDGKRMQQAFTNILTNAVQHGPESGLVLHVRLYRQENLIGIDIQDNGPGIPEDKLAYIFDRFYRIETERPKNIAGTGLGLAIAKELVEAHGGTIRAVSPGCQGTCFTILLPVYDQAAEEERCE</sequence>
<feature type="domain" description="Histidine kinase" evidence="11">
    <location>
        <begin position="162"/>
        <end position="381"/>
    </location>
</feature>
<protein>
    <recommendedName>
        <fullName evidence="3">histidine kinase</fullName>
        <ecNumber evidence="3">2.7.13.3</ecNumber>
    </recommendedName>
</protein>
<comment type="catalytic activity">
    <reaction evidence="1">
        <text>ATP + protein L-histidine = ADP + protein N-phospho-L-histidine.</text>
        <dbReference type="EC" id="2.7.13.3"/>
    </reaction>
</comment>
<dbReference type="CDD" id="cd00075">
    <property type="entry name" value="HATPase"/>
    <property type="match status" value="1"/>
</dbReference>
<keyword evidence="5" id="KW-0808">Transferase</keyword>
<dbReference type="PANTHER" id="PTHR45453">
    <property type="entry name" value="PHOSPHATE REGULON SENSOR PROTEIN PHOR"/>
    <property type="match status" value="1"/>
</dbReference>
<evidence type="ECO:0000256" key="9">
    <source>
        <dbReference type="SAM" id="MobiDB-lite"/>
    </source>
</evidence>
<evidence type="ECO:0000256" key="10">
    <source>
        <dbReference type="SAM" id="Phobius"/>
    </source>
</evidence>
<dbReference type="InterPro" id="IPR050351">
    <property type="entry name" value="BphY/WalK/GraS-like"/>
</dbReference>
<dbReference type="SMART" id="SM00388">
    <property type="entry name" value="HisKA"/>
    <property type="match status" value="1"/>
</dbReference>
<dbReference type="SMART" id="SM00387">
    <property type="entry name" value="HATPase_c"/>
    <property type="match status" value="1"/>
</dbReference>
<dbReference type="SUPFAM" id="SSF47384">
    <property type="entry name" value="Homodimeric domain of signal transducing histidine kinase"/>
    <property type="match status" value="1"/>
</dbReference>
<dbReference type="InterPro" id="IPR003660">
    <property type="entry name" value="HAMP_dom"/>
</dbReference>
<evidence type="ECO:0000256" key="5">
    <source>
        <dbReference type="ARBA" id="ARBA00022679"/>
    </source>
</evidence>
<feature type="transmembrane region" description="Helical" evidence="10">
    <location>
        <begin position="46"/>
        <end position="68"/>
    </location>
</feature>
<dbReference type="Pfam" id="PF02518">
    <property type="entry name" value="HATPase_c"/>
    <property type="match status" value="1"/>
</dbReference>
<dbReference type="EMBL" id="SLUI01000007">
    <property type="protein sequence ID" value="TCL36917.1"/>
    <property type="molecule type" value="Genomic_DNA"/>
</dbReference>
<evidence type="ECO:0000256" key="8">
    <source>
        <dbReference type="ARBA" id="ARBA00023136"/>
    </source>
</evidence>
<proteinExistence type="predicted"/>
<evidence type="ECO:0000256" key="4">
    <source>
        <dbReference type="ARBA" id="ARBA00022553"/>
    </source>
</evidence>
<dbReference type="FunFam" id="1.10.287.130:FF:000001">
    <property type="entry name" value="Two-component sensor histidine kinase"/>
    <property type="match status" value="1"/>
</dbReference>
<dbReference type="Gene3D" id="6.10.340.10">
    <property type="match status" value="1"/>
</dbReference>